<accession>A0ABN0UK27</accession>
<keyword evidence="1" id="KW-0175">Coiled coil</keyword>
<keyword evidence="3" id="KW-1185">Reference proteome</keyword>
<sequence>MYDAEGGGGKLSFVGDTVSKAPGGAGGYVVSQTRFFVDPDEAENLIKGLDAAVKELQKAKRAADEISQSGSPGKDAYSGFATLKIRETAGTQQGGYGWANEEAQKALMNTIQNIKDALAAYKNTDSAAQDALKPRD</sequence>
<organism evidence="2 3">
    <name type="scientific">Saccharothrix mutabilis subsp. mutabilis</name>
    <dbReference type="NCBI Taxonomy" id="66855"/>
    <lineage>
        <taxon>Bacteria</taxon>
        <taxon>Bacillati</taxon>
        <taxon>Actinomycetota</taxon>
        <taxon>Actinomycetes</taxon>
        <taxon>Pseudonocardiales</taxon>
        <taxon>Pseudonocardiaceae</taxon>
        <taxon>Saccharothrix</taxon>
    </lineage>
</organism>
<evidence type="ECO:0000256" key="1">
    <source>
        <dbReference type="SAM" id="Coils"/>
    </source>
</evidence>
<dbReference type="Proteomes" id="UP001500416">
    <property type="component" value="Unassembled WGS sequence"/>
</dbReference>
<reference evidence="2 3" key="1">
    <citation type="journal article" date="2019" name="Int. J. Syst. Evol. Microbiol.">
        <title>The Global Catalogue of Microorganisms (GCM) 10K type strain sequencing project: providing services to taxonomists for standard genome sequencing and annotation.</title>
        <authorList>
            <consortium name="The Broad Institute Genomics Platform"/>
            <consortium name="The Broad Institute Genome Sequencing Center for Infectious Disease"/>
            <person name="Wu L."/>
            <person name="Ma J."/>
        </authorList>
    </citation>
    <scope>NUCLEOTIDE SEQUENCE [LARGE SCALE GENOMIC DNA]</scope>
    <source>
        <strain evidence="2 3">JCM 3380</strain>
    </source>
</reference>
<dbReference type="RefSeq" id="WP_343937652.1">
    <property type="nucleotide sequence ID" value="NZ_BAAABU010000021.1"/>
</dbReference>
<name>A0ABN0UK27_9PSEU</name>
<comment type="caution">
    <text evidence="2">The sequence shown here is derived from an EMBL/GenBank/DDBJ whole genome shotgun (WGS) entry which is preliminary data.</text>
</comment>
<proteinExistence type="predicted"/>
<protein>
    <submittedName>
        <fullName evidence="2">Uncharacterized protein</fullName>
    </submittedName>
</protein>
<dbReference type="EMBL" id="BAAABU010000021">
    <property type="protein sequence ID" value="GAA0253256.1"/>
    <property type="molecule type" value="Genomic_DNA"/>
</dbReference>
<evidence type="ECO:0000313" key="2">
    <source>
        <dbReference type="EMBL" id="GAA0253256.1"/>
    </source>
</evidence>
<gene>
    <name evidence="2" type="ORF">GCM10010492_62370</name>
</gene>
<evidence type="ECO:0000313" key="3">
    <source>
        <dbReference type="Proteomes" id="UP001500416"/>
    </source>
</evidence>
<feature type="coiled-coil region" evidence="1">
    <location>
        <begin position="42"/>
        <end position="69"/>
    </location>
</feature>